<dbReference type="InterPro" id="IPR001036">
    <property type="entry name" value="Acrflvin-R"/>
</dbReference>
<reference evidence="1 2" key="1">
    <citation type="submission" date="2017-07" db="EMBL/GenBank/DDBJ databases">
        <title>Draft Genome Sequences of Select Purple Nonsulfur Bacteria.</title>
        <authorList>
            <person name="Lasarre B."/>
            <person name="Mckinlay J.B."/>
        </authorList>
    </citation>
    <scope>NUCLEOTIDE SEQUENCE [LARGE SCALE GENOMIC DNA]</scope>
    <source>
        <strain evidence="1 2">DSM 5909</strain>
    </source>
</reference>
<gene>
    <name evidence="1" type="ORF">CH341_32610</name>
</gene>
<name>A0A327K1F7_9BRAD</name>
<feature type="non-terminal residue" evidence="1">
    <location>
        <position position="1"/>
    </location>
</feature>
<dbReference type="GO" id="GO:0005886">
    <property type="term" value="C:plasma membrane"/>
    <property type="evidence" value="ECO:0007669"/>
    <property type="project" value="TreeGrafter"/>
</dbReference>
<proteinExistence type="predicted"/>
<protein>
    <submittedName>
        <fullName evidence="1">Uncharacterized protein</fullName>
    </submittedName>
</protein>
<keyword evidence="2" id="KW-1185">Reference proteome</keyword>
<dbReference type="GO" id="GO:0042910">
    <property type="term" value="F:xenobiotic transmembrane transporter activity"/>
    <property type="evidence" value="ECO:0007669"/>
    <property type="project" value="TreeGrafter"/>
</dbReference>
<dbReference type="EMBL" id="NPEX01000893">
    <property type="protein sequence ID" value="RAI31565.1"/>
    <property type="molecule type" value="Genomic_DNA"/>
</dbReference>
<accession>A0A327K1F7</accession>
<dbReference type="Gene3D" id="3.30.70.1430">
    <property type="entry name" value="Multidrug efflux transporter AcrB pore domain"/>
    <property type="match status" value="1"/>
</dbReference>
<feature type="non-terminal residue" evidence="1">
    <location>
        <position position="85"/>
    </location>
</feature>
<dbReference type="AlphaFoldDB" id="A0A327K1F7"/>
<organism evidence="1 2">
    <name type="scientific">Rhodoplanes roseus</name>
    <dbReference type="NCBI Taxonomy" id="29409"/>
    <lineage>
        <taxon>Bacteria</taxon>
        <taxon>Pseudomonadati</taxon>
        <taxon>Pseudomonadota</taxon>
        <taxon>Alphaproteobacteria</taxon>
        <taxon>Hyphomicrobiales</taxon>
        <taxon>Nitrobacteraceae</taxon>
        <taxon>Rhodoplanes</taxon>
    </lineage>
</organism>
<dbReference type="PANTHER" id="PTHR32063:SF13">
    <property type="entry name" value="MULTIDRUG EFFLUX PUMP SUBUNIT ACRB-RELATED"/>
    <property type="match status" value="1"/>
</dbReference>
<dbReference type="PANTHER" id="PTHR32063">
    <property type="match status" value="1"/>
</dbReference>
<sequence length="85" mass="9187">FLVIAGATGYLFTKLPSSFLPDEDQGILIASVQLPAGATQERTWRVMRQVQDYFLDDETDNVAGVMTEVGFGFGGQGQNVGLAFI</sequence>
<comment type="caution">
    <text evidence="1">The sequence shown here is derived from an EMBL/GenBank/DDBJ whole genome shotgun (WGS) entry which is preliminary data.</text>
</comment>
<evidence type="ECO:0000313" key="1">
    <source>
        <dbReference type="EMBL" id="RAI31565.1"/>
    </source>
</evidence>
<dbReference type="SUPFAM" id="SSF82693">
    <property type="entry name" value="Multidrug efflux transporter AcrB pore domain, PN1, PN2, PC1 and PC2 subdomains"/>
    <property type="match status" value="1"/>
</dbReference>
<dbReference type="RefSeq" id="WP_146604806.1">
    <property type="nucleotide sequence ID" value="NZ_NPEX01000893.1"/>
</dbReference>
<dbReference type="Pfam" id="PF00873">
    <property type="entry name" value="ACR_tran"/>
    <property type="match status" value="1"/>
</dbReference>
<evidence type="ECO:0000313" key="2">
    <source>
        <dbReference type="Proteomes" id="UP000249130"/>
    </source>
</evidence>
<dbReference type="Proteomes" id="UP000249130">
    <property type="component" value="Unassembled WGS sequence"/>
</dbReference>
<dbReference type="PRINTS" id="PR00702">
    <property type="entry name" value="ACRIFLAVINRP"/>
</dbReference>